<dbReference type="Proteomes" id="UP001172737">
    <property type="component" value="Unassembled WGS sequence"/>
</dbReference>
<dbReference type="InterPro" id="IPR029026">
    <property type="entry name" value="tRNA_m1G_MTases_N"/>
</dbReference>
<organism evidence="4 5">
    <name type="scientific">Demequina lignilytica</name>
    <dbReference type="NCBI Taxonomy" id="3051663"/>
    <lineage>
        <taxon>Bacteria</taxon>
        <taxon>Bacillati</taxon>
        <taxon>Actinomycetota</taxon>
        <taxon>Actinomycetes</taxon>
        <taxon>Micrococcales</taxon>
        <taxon>Demequinaceae</taxon>
        <taxon>Demequina</taxon>
    </lineage>
</organism>
<dbReference type="GO" id="GO:0006396">
    <property type="term" value="P:RNA processing"/>
    <property type="evidence" value="ECO:0007669"/>
    <property type="project" value="InterPro"/>
</dbReference>
<evidence type="ECO:0000256" key="1">
    <source>
        <dbReference type="ARBA" id="ARBA00022603"/>
    </source>
</evidence>
<evidence type="ECO:0000259" key="3">
    <source>
        <dbReference type="Pfam" id="PF00588"/>
    </source>
</evidence>
<comment type="caution">
    <text evidence="4">The sequence shown here is derived from an EMBL/GenBank/DDBJ whole genome shotgun (WGS) entry which is preliminary data.</text>
</comment>
<dbReference type="PANTHER" id="PTHR43191:SF12">
    <property type="entry name" value="RRNA METHYLASE"/>
    <property type="match status" value="1"/>
</dbReference>
<dbReference type="SUPFAM" id="SSF55315">
    <property type="entry name" value="L30e-like"/>
    <property type="match status" value="1"/>
</dbReference>
<dbReference type="GO" id="GO:0032259">
    <property type="term" value="P:methylation"/>
    <property type="evidence" value="ECO:0007669"/>
    <property type="project" value="UniProtKB-KW"/>
</dbReference>
<dbReference type="InterPro" id="IPR029028">
    <property type="entry name" value="Alpha/beta_knot_MTases"/>
</dbReference>
<evidence type="ECO:0000313" key="5">
    <source>
        <dbReference type="Proteomes" id="UP001172737"/>
    </source>
</evidence>
<proteinExistence type="predicted"/>
<dbReference type="GO" id="GO:0008173">
    <property type="term" value="F:RNA methyltransferase activity"/>
    <property type="evidence" value="ECO:0007669"/>
    <property type="project" value="InterPro"/>
</dbReference>
<evidence type="ECO:0000313" key="4">
    <source>
        <dbReference type="EMBL" id="MDN4489022.1"/>
    </source>
</evidence>
<dbReference type="Gene3D" id="3.30.1330.30">
    <property type="match status" value="1"/>
</dbReference>
<dbReference type="EMBL" id="JAUHPX010000009">
    <property type="protein sequence ID" value="MDN4489022.1"/>
    <property type="molecule type" value="Genomic_DNA"/>
</dbReference>
<dbReference type="RefSeq" id="WP_301121594.1">
    <property type="nucleotide sequence ID" value="NZ_JAUHPX010000009.1"/>
</dbReference>
<dbReference type="InterPro" id="IPR029064">
    <property type="entry name" value="Ribosomal_eL30-like_sf"/>
</dbReference>
<protein>
    <submittedName>
        <fullName evidence="4">RNA methyltransferase</fullName>
    </submittedName>
</protein>
<gene>
    <name evidence="4" type="ORF">QQX10_12675</name>
</gene>
<feature type="domain" description="tRNA/rRNA methyltransferase SpoU type" evidence="3">
    <location>
        <begin position="119"/>
        <end position="261"/>
    </location>
</feature>
<dbReference type="SUPFAM" id="SSF75217">
    <property type="entry name" value="alpha/beta knot"/>
    <property type="match status" value="1"/>
</dbReference>
<reference evidence="4" key="1">
    <citation type="submission" date="2023-06" db="EMBL/GenBank/DDBJ databases">
        <title>Sysu t00039.</title>
        <authorList>
            <person name="Gao L."/>
            <person name="Fang B.-Z."/>
            <person name="Li W.-J."/>
        </authorList>
    </citation>
    <scope>NUCLEOTIDE SEQUENCE</scope>
    <source>
        <strain evidence="4">SYSU T00039</strain>
    </source>
</reference>
<keyword evidence="1 4" id="KW-0489">Methyltransferase</keyword>
<keyword evidence="2" id="KW-0808">Transferase</keyword>
<dbReference type="CDD" id="cd18095">
    <property type="entry name" value="SpoU-like_rRNA-MTase"/>
    <property type="match status" value="1"/>
</dbReference>
<evidence type="ECO:0000256" key="2">
    <source>
        <dbReference type="ARBA" id="ARBA00022679"/>
    </source>
</evidence>
<dbReference type="AlphaFoldDB" id="A0AAW7MAM1"/>
<name>A0AAW7MAM1_9MICO</name>
<keyword evidence="5" id="KW-1185">Reference proteome</keyword>
<dbReference type="Gene3D" id="3.40.1280.10">
    <property type="match status" value="1"/>
</dbReference>
<dbReference type="InterPro" id="IPR001537">
    <property type="entry name" value="SpoU_MeTrfase"/>
</dbReference>
<sequence length="266" mass="28240">MPVITVTDPADPRLADYRDLTDVALRRALEPARGLYMAEGAKVISRAVAAGHRPRSVLVSERWLDSVASSVDGDVPVYLGPATLLEAVTGYQVHRGALASMERPALPALADLARDARRIVVLEGIVDHTNVGAIFRSAAGVGADAVIVSPTCADPLYRRSVKVSMGTVFQVPWTRAESWPGSLDVLRELGFQVAGLALRDDAVPLDEFAARAGERVAIVMGTEGDGLTREALAHVDHAVVIPMHGGVDSLNVAAASAVAMWELRVR</sequence>
<accession>A0AAW7MAM1</accession>
<dbReference type="InterPro" id="IPR051259">
    <property type="entry name" value="rRNA_Methyltransferase"/>
</dbReference>
<dbReference type="GO" id="GO:0003723">
    <property type="term" value="F:RNA binding"/>
    <property type="evidence" value="ECO:0007669"/>
    <property type="project" value="InterPro"/>
</dbReference>
<dbReference type="PANTHER" id="PTHR43191">
    <property type="entry name" value="RRNA METHYLTRANSFERASE 3"/>
    <property type="match status" value="1"/>
</dbReference>
<dbReference type="Pfam" id="PF00588">
    <property type="entry name" value="SpoU_methylase"/>
    <property type="match status" value="1"/>
</dbReference>